<dbReference type="Gene3D" id="3.40.50.1460">
    <property type="match status" value="1"/>
</dbReference>
<dbReference type="AlphaFoldDB" id="A0A7C4U717"/>
<keyword evidence="1" id="KW-0732">Signal</keyword>
<dbReference type="GO" id="GO:0004197">
    <property type="term" value="F:cysteine-type endopeptidase activity"/>
    <property type="evidence" value="ECO:0007669"/>
    <property type="project" value="InterPro"/>
</dbReference>
<evidence type="ECO:0000259" key="2">
    <source>
        <dbReference type="Pfam" id="PF01364"/>
    </source>
</evidence>
<dbReference type="Gene3D" id="2.60.40.3800">
    <property type="match status" value="1"/>
</dbReference>
<dbReference type="InterPro" id="IPR012600">
    <property type="entry name" value="Propeptide_C25"/>
</dbReference>
<dbReference type="InterPro" id="IPR026444">
    <property type="entry name" value="Secre_tail"/>
</dbReference>
<organism evidence="4">
    <name type="scientific">candidate division WOR-3 bacterium</name>
    <dbReference type="NCBI Taxonomy" id="2052148"/>
    <lineage>
        <taxon>Bacteria</taxon>
        <taxon>Bacteria division WOR-3</taxon>
    </lineage>
</organism>
<proteinExistence type="predicted"/>
<dbReference type="InterPro" id="IPR029030">
    <property type="entry name" value="Caspase-like_dom_sf"/>
</dbReference>
<evidence type="ECO:0000259" key="3">
    <source>
        <dbReference type="Pfam" id="PF08126"/>
    </source>
</evidence>
<dbReference type="SUPFAM" id="SSF52129">
    <property type="entry name" value="Caspase-like"/>
    <property type="match status" value="1"/>
</dbReference>
<dbReference type="Gene3D" id="3.40.50.10390">
    <property type="entry name" value="Gingipain r, domain 1"/>
    <property type="match status" value="1"/>
</dbReference>
<reference evidence="4" key="1">
    <citation type="journal article" date="2020" name="mSystems">
        <title>Genome- and Community-Level Interaction Insights into Carbon Utilization and Element Cycling Functions of Hydrothermarchaeota in Hydrothermal Sediment.</title>
        <authorList>
            <person name="Zhou Z."/>
            <person name="Liu Y."/>
            <person name="Xu W."/>
            <person name="Pan J."/>
            <person name="Luo Z.H."/>
            <person name="Li M."/>
        </authorList>
    </citation>
    <scope>NUCLEOTIDE SEQUENCE [LARGE SCALE GENOMIC DNA]</scope>
    <source>
        <strain evidence="4">SpSt-780</strain>
    </source>
</reference>
<dbReference type="Pfam" id="PF08126">
    <property type="entry name" value="Propeptide_C25"/>
    <property type="match status" value="1"/>
</dbReference>
<dbReference type="NCBIfam" id="TIGR04183">
    <property type="entry name" value="Por_Secre_tail"/>
    <property type="match status" value="1"/>
</dbReference>
<protein>
    <submittedName>
        <fullName evidence="4">T9SS type A sorting domain-containing protein</fullName>
    </submittedName>
</protein>
<dbReference type="Pfam" id="PF01364">
    <property type="entry name" value="Peptidase_C25"/>
    <property type="match status" value="1"/>
</dbReference>
<dbReference type="InterPro" id="IPR029031">
    <property type="entry name" value="Gingipain_N_sf"/>
</dbReference>
<accession>A0A7C4U717</accession>
<name>A0A7C4U717_UNCW3</name>
<feature type="domain" description="Gingipain propeptide" evidence="3">
    <location>
        <begin position="54"/>
        <end position="179"/>
    </location>
</feature>
<dbReference type="Gene3D" id="2.60.40.10">
    <property type="entry name" value="Immunoglobulins"/>
    <property type="match status" value="1"/>
</dbReference>
<gene>
    <name evidence="4" type="ORF">ENV67_04250</name>
</gene>
<evidence type="ECO:0000313" key="4">
    <source>
        <dbReference type="EMBL" id="HGW91736.1"/>
    </source>
</evidence>
<dbReference type="InterPro" id="IPR038490">
    <property type="entry name" value="Gingipain_propep_sf"/>
</dbReference>
<sequence>MVKRFYVVVLFVFVGYLWSGEIVMTRVFSKDGFMVKHLGDYDIVELKGFPSETRIGEPRLPDVRENVLIPSGSIPLGVEIISQEVEELPGEYNIIPTQKDVPLPMPGKNFEIEPPLPNPYIYSQDKIYPYEKITLLGSGNKNGFTIAEVRLYPVQYNPIKKKLYLTTKITYKVKYEEGKTVNFIPTEFQKRVFGDEIKSIVSNPGDVERFSPVVGRSVNFAPSILTPDTVLYVVISEPPIDTCFNRLVYWKTKKGVPARLVTRTWINSNYTGVDIQEKIRKFIIDAKNNWGTIYVLLGGAADHKTSGENIIPSRDAWYITSNAGFYYDEDTIPCDLYYADLDGTWNADGDNVFGELTDNVDMFADVYVGRASVDNIQEAQNFVNKVLAYEKNPPSGYVKKMLLPSAILWDLYEESDYLQDSIADMTPAGWTDTKLYQRLGNLSAQTMQDALNAGQGLGQWNGHGNQDGIYLSTSEPYLTSSLADGLTNGNKLGIFNSIACFTGAWDETPSGDCFAEHLVNRVGGGAIAVIFNTRYGWGAVYGGDYVPGPSERIDTTFHRRIFYDGLYKLGQVHHAAKDQWVPYADSTGRYAKTRWCIYELSLFGDPELPIWTDEPQTIVANFPSTVPIGSSVLTISVKKSDGITPLSNALVCVMKGEEVYKFNYTDGTGSVSFNVSPSSIGFIYLTITAKNYKPFEDSIQVITSNSPYIVLSTYSILDTITGSGNKNYEINPGETFDMVVRVKNYGSLTGYSVTGTFYEYSIYSSMVQSNTSFGNIPAGDSAISTIPFRISVLSSATDGTVLPCTLFVKDINDSIWRSPLTLTVKGIPIVKLSMDSLVFDYSFKKFGIIDGSKGEIDTIQYDTGVNGLGWTFQNVYPNFGVRFTPLQNCRIIGAIFGLRHTLAVYDTAYLYDAGATSPSTLIEKVPFLTQIAPANVPVWHYVSFSGNYEDANDFWIAGYQNYSLDPLSWVGSSVGSGQRSYYRDFGGNWWQLYSIGYNYDLMVRAVVSYGAPTTDSGIIWIKNIGSGTIIVDTIYVKNHSTWIKSLNPVKFASIVPGDSGGFWVKIDTAGLIRSGVYVDTIVISSNAGSKGLNYLPIIIRFSPTGIAVTEMAAYEINGDIQIIWNVAGDGTVVIERKLNNESFEIIGEVFCDKRGLYSFTDRTIEKEGKYTYRLKGKETGEVYAETEVEYIGRKPSFKIITDYNASILKISFNTFEKGNVSLGLYDITGREIRNILKDNLIDKGNYQYSIPLPKNGIYFVRLKKDGISLTERILILR</sequence>
<comment type="caution">
    <text evidence="4">The sequence shown here is derived from an EMBL/GenBank/DDBJ whole genome shotgun (WGS) entry which is preliminary data.</text>
</comment>
<evidence type="ECO:0000256" key="1">
    <source>
        <dbReference type="ARBA" id="ARBA00022729"/>
    </source>
</evidence>
<dbReference type="GO" id="GO:0006508">
    <property type="term" value="P:proteolysis"/>
    <property type="evidence" value="ECO:0007669"/>
    <property type="project" value="InterPro"/>
</dbReference>
<dbReference type="EMBL" id="DTHG01000052">
    <property type="protein sequence ID" value="HGW91736.1"/>
    <property type="molecule type" value="Genomic_DNA"/>
</dbReference>
<feature type="domain" description="Gingipain" evidence="2">
    <location>
        <begin position="232"/>
        <end position="609"/>
    </location>
</feature>
<dbReference type="InterPro" id="IPR001769">
    <property type="entry name" value="Gingipain"/>
</dbReference>
<dbReference type="InterPro" id="IPR013783">
    <property type="entry name" value="Ig-like_fold"/>
</dbReference>